<comment type="caution">
    <text evidence="3">The sequence shown here is derived from an EMBL/GenBank/DDBJ whole genome shotgun (WGS) entry which is preliminary data.</text>
</comment>
<dbReference type="EMBL" id="JASCZI010001427">
    <property type="protein sequence ID" value="MED6114953.1"/>
    <property type="molecule type" value="Genomic_DNA"/>
</dbReference>
<evidence type="ECO:0000256" key="1">
    <source>
        <dbReference type="SAM" id="Coils"/>
    </source>
</evidence>
<dbReference type="Proteomes" id="UP001341840">
    <property type="component" value="Unassembled WGS sequence"/>
</dbReference>
<name>A0ABU6QSV4_9FABA</name>
<protein>
    <submittedName>
        <fullName evidence="3">Uncharacterized protein</fullName>
    </submittedName>
</protein>
<gene>
    <name evidence="3" type="ORF">PIB30_085469</name>
</gene>
<keyword evidence="1" id="KW-0175">Coiled coil</keyword>
<proteinExistence type="predicted"/>
<sequence>MNPPLSSYDETLRTYQQESRELREVHKRIEAHLNDLTELLHKFTSQMAINSQPPSSSNPLPSQHLPNLKGGINVVQTASDEDEDDEEEKDDDRLYDLLATLAGVYSDNEDEYEDAEE</sequence>
<evidence type="ECO:0000313" key="4">
    <source>
        <dbReference type="Proteomes" id="UP001341840"/>
    </source>
</evidence>
<feature type="coiled-coil region" evidence="1">
    <location>
        <begin position="5"/>
        <end position="35"/>
    </location>
</feature>
<feature type="compositionally biased region" description="Low complexity" evidence="2">
    <location>
        <begin position="50"/>
        <end position="68"/>
    </location>
</feature>
<evidence type="ECO:0000256" key="2">
    <source>
        <dbReference type="SAM" id="MobiDB-lite"/>
    </source>
</evidence>
<feature type="region of interest" description="Disordered" evidence="2">
    <location>
        <begin position="47"/>
        <end position="93"/>
    </location>
</feature>
<accession>A0ABU6QSV4</accession>
<reference evidence="3 4" key="1">
    <citation type="journal article" date="2023" name="Plants (Basel)">
        <title>Bridging the Gap: Combining Genomics and Transcriptomics Approaches to Understand Stylosanthes scabra, an Orphan Legume from the Brazilian Caatinga.</title>
        <authorList>
            <person name="Ferreira-Neto J.R.C."/>
            <person name="da Silva M.D."/>
            <person name="Binneck E."/>
            <person name="de Melo N.F."/>
            <person name="da Silva R.H."/>
            <person name="de Melo A.L.T.M."/>
            <person name="Pandolfi V."/>
            <person name="Bustamante F.O."/>
            <person name="Brasileiro-Vidal A.C."/>
            <person name="Benko-Iseppon A.M."/>
        </authorList>
    </citation>
    <scope>NUCLEOTIDE SEQUENCE [LARGE SCALE GENOMIC DNA]</scope>
    <source>
        <tissue evidence="3">Leaves</tissue>
    </source>
</reference>
<evidence type="ECO:0000313" key="3">
    <source>
        <dbReference type="EMBL" id="MED6114953.1"/>
    </source>
</evidence>
<keyword evidence="4" id="KW-1185">Reference proteome</keyword>
<feature type="compositionally biased region" description="Acidic residues" evidence="2">
    <location>
        <begin position="79"/>
        <end position="90"/>
    </location>
</feature>
<organism evidence="3 4">
    <name type="scientific">Stylosanthes scabra</name>
    <dbReference type="NCBI Taxonomy" id="79078"/>
    <lineage>
        <taxon>Eukaryota</taxon>
        <taxon>Viridiplantae</taxon>
        <taxon>Streptophyta</taxon>
        <taxon>Embryophyta</taxon>
        <taxon>Tracheophyta</taxon>
        <taxon>Spermatophyta</taxon>
        <taxon>Magnoliopsida</taxon>
        <taxon>eudicotyledons</taxon>
        <taxon>Gunneridae</taxon>
        <taxon>Pentapetalae</taxon>
        <taxon>rosids</taxon>
        <taxon>fabids</taxon>
        <taxon>Fabales</taxon>
        <taxon>Fabaceae</taxon>
        <taxon>Papilionoideae</taxon>
        <taxon>50 kb inversion clade</taxon>
        <taxon>dalbergioids sensu lato</taxon>
        <taxon>Dalbergieae</taxon>
        <taxon>Pterocarpus clade</taxon>
        <taxon>Stylosanthes</taxon>
    </lineage>
</organism>